<keyword evidence="7 11" id="KW-0799">Topoisomerase</keyword>
<gene>
    <name evidence="17" type="ORF">CDAUBV1_LOCUS2876</name>
</gene>
<accession>A0AAV2T5U3</accession>
<dbReference type="PROSITE" id="PS50880">
    <property type="entry name" value="TOPRIM"/>
    <property type="match status" value="1"/>
</dbReference>
<dbReference type="Gene3D" id="1.10.290.10">
    <property type="entry name" value="Topoisomerase I, domain 4"/>
    <property type="match status" value="1"/>
</dbReference>
<dbReference type="Pfam" id="PF01751">
    <property type="entry name" value="Toprim"/>
    <property type="match status" value="1"/>
</dbReference>
<dbReference type="FunFam" id="1.10.460.10:FF:000003">
    <property type="entry name" value="DNA topoisomerase"/>
    <property type="match status" value="1"/>
</dbReference>
<feature type="compositionally biased region" description="Polar residues" evidence="12">
    <location>
        <begin position="840"/>
        <end position="850"/>
    </location>
</feature>
<dbReference type="SMART" id="SM00437">
    <property type="entry name" value="TOP1Ac"/>
    <property type="match status" value="1"/>
</dbReference>
<dbReference type="GO" id="GO:0005634">
    <property type="term" value="C:nucleus"/>
    <property type="evidence" value="ECO:0007669"/>
    <property type="project" value="TreeGrafter"/>
</dbReference>
<evidence type="ECO:0000256" key="3">
    <source>
        <dbReference type="ARBA" id="ARBA00012891"/>
    </source>
</evidence>
<evidence type="ECO:0000259" key="16">
    <source>
        <dbReference type="PROSITE" id="PS52039"/>
    </source>
</evidence>
<feature type="region of interest" description="Disordered" evidence="12">
    <location>
        <begin position="840"/>
        <end position="890"/>
    </location>
</feature>
<dbReference type="PROSITE" id="PS52039">
    <property type="entry name" value="TOPO_IA_2"/>
    <property type="match status" value="1"/>
</dbReference>
<dbReference type="InterPro" id="IPR003601">
    <property type="entry name" value="Topo_IA_2"/>
</dbReference>
<dbReference type="EC" id="5.6.2.1" evidence="3 11"/>
<dbReference type="GO" id="GO:0006310">
    <property type="term" value="P:DNA recombination"/>
    <property type="evidence" value="ECO:0007669"/>
    <property type="project" value="TreeGrafter"/>
</dbReference>
<evidence type="ECO:0000256" key="8">
    <source>
        <dbReference type="ARBA" id="ARBA00023125"/>
    </source>
</evidence>
<comment type="function">
    <text evidence="11">Introduces a single-strand break via transesterification at a target site in duplex DNA. Releases the supercoiling and torsional tension of DNA introduced during the DNA replication and transcription by transiently cleaving and rejoining one strand of the DNA duplex. The scissile phosphodiester is attacked by the catalytic tyrosine of the enzyme, resulting in the formation of a DNA-(5'-phosphotyrosyl)-enzyme intermediate and the expulsion of a 3'-OH DNA strand.</text>
</comment>
<feature type="domain" description="CCHC-type" evidence="13">
    <location>
        <begin position="1172"/>
        <end position="1189"/>
    </location>
</feature>
<proteinExistence type="inferred from homology"/>
<evidence type="ECO:0000256" key="4">
    <source>
        <dbReference type="ARBA" id="ARBA00022723"/>
    </source>
</evidence>
<feature type="compositionally biased region" description="Polar residues" evidence="12">
    <location>
        <begin position="1099"/>
        <end position="1123"/>
    </location>
</feature>
<dbReference type="SMART" id="SM00436">
    <property type="entry name" value="TOP1Bc"/>
    <property type="match status" value="1"/>
</dbReference>
<dbReference type="EMBL" id="CAXLJL010000070">
    <property type="protein sequence ID" value="CAL5130708.1"/>
    <property type="molecule type" value="Genomic_DNA"/>
</dbReference>
<dbReference type="FunFam" id="1.10.290.10:FF:000001">
    <property type="entry name" value="DNA topoisomerase"/>
    <property type="match status" value="1"/>
</dbReference>
<dbReference type="PROSITE" id="PS50158">
    <property type="entry name" value="ZF_CCHC"/>
    <property type="match status" value="1"/>
</dbReference>
<dbReference type="Gene3D" id="1.10.460.10">
    <property type="entry name" value="Topoisomerase I, domain 2"/>
    <property type="match status" value="1"/>
</dbReference>
<comment type="caution">
    <text evidence="17">The sequence shown here is derived from an EMBL/GenBank/DDBJ whole genome shotgun (WGS) entry which is preliminary data.</text>
</comment>
<comment type="catalytic activity">
    <reaction evidence="1 11">
        <text>ATP-independent breakage of single-stranded DNA, followed by passage and rejoining.</text>
        <dbReference type="EC" id="5.6.2.1"/>
    </reaction>
</comment>
<dbReference type="Pfam" id="PF01131">
    <property type="entry name" value="Topoisom_bac"/>
    <property type="match status" value="1"/>
</dbReference>
<dbReference type="PANTHER" id="PTHR11390">
    <property type="entry name" value="PROKARYOTIC DNA TOPOISOMERASE"/>
    <property type="match status" value="1"/>
</dbReference>
<evidence type="ECO:0000256" key="10">
    <source>
        <dbReference type="PROSITE-ProRule" id="PRU00047"/>
    </source>
</evidence>
<dbReference type="GO" id="GO:0008270">
    <property type="term" value="F:zinc ion binding"/>
    <property type="evidence" value="ECO:0007669"/>
    <property type="project" value="UniProtKB-KW"/>
</dbReference>
<feature type="region of interest" description="Disordered" evidence="12">
    <location>
        <begin position="395"/>
        <end position="415"/>
    </location>
</feature>
<dbReference type="InterPro" id="IPR003602">
    <property type="entry name" value="Topo_IA_DNA-bd_dom"/>
</dbReference>
<feature type="region of interest" description="Disordered" evidence="12">
    <location>
        <begin position="1099"/>
        <end position="1194"/>
    </location>
</feature>
<dbReference type="GO" id="GO:0006281">
    <property type="term" value="P:DNA repair"/>
    <property type="evidence" value="ECO:0007669"/>
    <property type="project" value="TreeGrafter"/>
</dbReference>
<dbReference type="CDD" id="cd00186">
    <property type="entry name" value="TOP1Ac"/>
    <property type="match status" value="1"/>
</dbReference>
<feature type="compositionally biased region" description="Polar residues" evidence="12">
    <location>
        <begin position="874"/>
        <end position="890"/>
    </location>
</feature>
<dbReference type="SUPFAM" id="SSF56712">
    <property type="entry name" value="Prokaryotic type I DNA topoisomerase"/>
    <property type="match status" value="1"/>
</dbReference>
<feature type="domain" description="GRF-type" evidence="15">
    <location>
        <begin position="931"/>
        <end position="973"/>
    </location>
</feature>
<dbReference type="PRINTS" id="PR00417">
    <property type="entry name" value="PRTPISMRASEI"/>
</dbReference>
<dbReference type="GO" id="GO:0031422">
    <property type="term" value="C:RecQ family helicase-topoisomerase III complex"/>
    <property type="evidence" value="ECO:0007669"/>
    <property type="project" value="TreeGrafter"/>
</dbReference>
<keyword evidence="4" id="KW-0479">Metal-binding</keyword>
<evidence type="ECO:0000256" key="9">
    <source>
        <dbReference type="ARBA" id="ARBA00023235"/>
    </source>
</evidence>
<dbReference type="CDD" id="cd03362">
    <property type="entry name" value="TOPRIM_TopoIA_TopoIII"/>
    <property type="match status" value="1"/>
</dbReference>
<feature type="compositionally biased region" description="Low complexity" evidence="12">
    <location>
        <begin position="1130"/>
        <end position="1141"/>
    </location>
</feature>
<reference evidence="17" key="1">
    <citation type="submission" date="2024-06" db="EMBL/GenBank/DDBJ databases">
        <authorList>
            <person name="Liu X."/>
            <person name="Lenzi L."/>
            <person name="Haldenby T S."/>
            <person name="Uol C."/>
        </authorList>
    </citation>
    <scope>NUCLEOTIDE SEQUENCE</scope>
</reference>
<feature type="domain" description="Topo IA-type catalytic" evidence="16">
    <location>
        <begin position="192"/>
        <end position="626"/>
    </location>
</feature>
<dbReference type="GO" id="GO:0006265">
    <property type="term" value="P:DNA topological change"/>
    <property type="evidence" value="ECO:0007669"/>
    <property type="project" value="InterPro"/>
</dbReference>
<evidence type="ECO:0000256" key="1">
    <source>
        <dbReference type="ARBA" id="ARBA00000213"/>
    </source>
</evidence>
<evidence type="ECO:0000256" key="2">
    <source>
        <dbReference type="ARBA" id="ARBA00009446"/>
    </source>
</evidence>
<evidence type="ECO:0000256" key="12">
    <source>
        <dbReference type="SAM" id="MobiDB-lite"/>
    </source>
</evidence>
<comment type="similarity">
    <text evidence="2 11">Belongs to the type IA topoisomerase family.</text>
</comment>
<evidence type="ECO:0000256" key="7">
    <source>
        <dbReference type="ARBA" id="ARBA00023029"/>
    </source>
</evidence>
<sequence length="1194" mass="130841">MLLSPKCVRLLVVNFRFASNKAHKAVEKMKILNVAEKNDAAKNIAEILSGGRVNRREGASKFNKIYEFGFDFQGTHVSMVMTSVSGHLLNYDFPPPYKSWHSCDPLILFDAPISKNVIKDGEPIKETLRREVRACQKLIVWTDCDREGENIGVEIVNICQEVKPNIEVLRAKFSEITPRAIHRAISQLTVPDIRVSSAVDARQELDLRIGAAFTRFQTLRLQRVFPRALSQQLISYGSCQFPTLGFVVERFREVDRFVSEPFWRIVVTAERNGKSADFQWKRGRLFDRDCCKAYYDHLLENRYGQIVEVIKRPKSKWRPVALDTVELEKLATRKLRIGAKMAMQIAERLYNKGFISYPRTETNIFPKDLDFAGLVRAQTQDNRWAAFAARVLEQGPNPRNGKSTDKAHPPIHPLKAGSGLQGDEARIYELVARHFLACLSADAQGAETVVRLCIGKPSVVQSPNLLTPEDGEMFEAKGLVILASNYLDVYIYDRWTERDMPEFRLADWILPTNIEMLSGQTAPPPLLTEADLISLMDRHGIGTDATHAEHIETIKQRLYVGLEQAKFLVPGQLGMGLIEGYDSMGFEMSKPNLRAELEADLKLICEGRKTKEEVLQYHLAKYRSLFQQAVSKASQLDQALALRLEQTAEDLTGVSGSLGEMSSFGSGTSASQNATGFQSHSVASCPSCGRAIVLRQRRPPHQPLNELNQPVAFSVAGGSPESGLPTTWFLSCTGYPSCRYAIWFPDSVVAARVVGTMGNETPEVCLRCRQFAPPNDSNGVSSPLDGPLKLALQLRRSVRLPNGYVQDDPSKEYITCVFCDEDLRNALGLRIAAVQPREIQLSTTRPNSKSPLPANAVGRSSPPPRQNVLPALSPSLSGRQNGSRSFSTSSSIPATLSAVDHPFPSASDFRQSAPIRDPLSAPSSDQDVVVCNCGIQAVVLTVKKSGPNQGRLFYRCGGGPENSCNFFQWKTPPGGPVDGTSGPLMASTQFPQSSAVPSGYRPQHSEFDRIIGQASNSSPSLSNFVHPPAWSSSGVGSSVSGAAVLCRCGQQAKLLRVTRATANQGREFYTCPNSRPGADGAPGSGCNFFMWADSLSGPLTQSGTDTSGGSWQASRSWSSNEGTGTRWRGSSESSGVSVGHVPQWPPPASTGLRGNSRRESSGGKIRGGGSARRCGLCGETGHTRTRCPRRSDQD</sequence>
<evidence type="ECO:0000259" key="14">
    <source>
        <dbReference type="PROSITE" id="PS50880"/>
    </source>
</evidence>
<dbReference type="AlphaFoldDB" id="A0AAV2T5U3"/>
<feature type="domain" description="Toprim" evidence="14">
    <location>
        <begin position="30"/>
        <end position="174"/>
    </location>
</feature>
<keyword evidence="9 11" id="KW-0413">Isomerase</keyword>
<dbReference type="FunFam" id="3.40.50.140:FF:000003">
    <property type="entry name" value="DNA topoisomerase"/>
    <property type="match status" value="1"/>
</dbReference>
<dbReference type="InterPro" id="IPR000380">
    <property type="entry name" value="Topo_IA"/>
</dbReference>
<organism evidence="17 18">
    <name type="scientific">Calicophoron daubneyi</name>
    <name type="common">Rumen fluke</name>
    <name type="synonym">Paramphistomum daubneyi</name>
    <dbReference type="NCBI Taxonomy" id="300641"/>
    <lineage>
        <taxon>Eukaryota</taxon>
        <taxon>Metazoa</taxon>
        <taxon>Spiralia</taxon>
        <taxon>Lophotrochozoa</taxon>
        <taxon>Platyhelminthes</taxon>
        <taxon>Trematoda</taxon>
        <taxon>Digenea</taxon>
        <taxon>Plagiorchiida</taxon>
        <taxon>Pronocephalata</taxon>
        <taxon>Paramphistomoidea</taxon>
        <taxon>Paramphistomidae</taxon>
        <taxon>Calicophoron</taxon>
    </lineage>
</organism>
<dbReference type="InterPro" id="IPR023405">
    <property type="entry name" value="Topo_IA_core_domain"/>
</dbReference>
<dbReference type="GO" id="GO:0003917">
    <property type="term" value="F:DNA topoisomerase type I (single strand cut, ATP-independent) activity"/>
    <property type="evidence" value="ECO:0007669"/>
    <property type="project" value="UniProtKB-EC"/>
</dbReference>
<evidence type="ECO:0000256" key="11">
    <source>
        <dbReference type="RuleBase" id="RU362092"/>
    </source>
</evidence>
<name>A0AAV2T5U3_CALDB</name>
<dbReference type="PROSITE" id="PS51999">
    <property type="entry name" value="ZF_GRF"/>
    <property type="match status" value="2"/>
</dbReference>
<keyword evidence="6" id="KW-0862">Zinc</keyword>
<dbReference type="Proteomes" id="UP001497525">
    <property type="component" value="Unassembled WGS sequence"/>
</dbReference>
<dbReference type="InterPro" id="IPR034144">
    <property type="entry name" value="TOPRIM_TopoIII"/>
</dbReference>
<feature type="domain" description="GRF-type" evidence="15">
    <location>
        <begin position="1046"/>
        <end position="1095"/>
    </location>
</feature>
<feature type="region of interest" description="Disordered" evidence="12">
    <location>
        <begin position="903"/>
        <end position="923"/>
    </location>
</feature>
<dbReference type="GO" id="GO:0003677">
    <property type="term" value="F:DNA binding"/>
    <property type="evidence" value="ECO:0007669"/>
    <property type="project" value="UniProtKB-KW"/>
</dbReference>
<dbReference type="InterPro" id="IPR013824">
    <property type="entry name" value="Topo_IA_cen_sub1"/>
</dbReference>
<evidence type="ECO:0000313" key="18">
    <source>
        <dbReference type="Proteomes" id="UP001497525"/>
    </source>
</evidence>
<dbReference type="Pfam" id="PF06839">
    <property type="entry name" value="Zn_ribbon_GRF"/>
    <property type="match status" value="2"/>
</dbReference>
<dbReference type="SMART" id="SM00493">
    <property type="entry name" value="TOPRIM"/>
    <property type="match status" value="1"/>
</dbReference>
<dbReference type="InterPro" id="IPR013826">
    <property type="entry name" value="Topo_IA_cen_sub3"/>
</dbReference>
<keyword evidence="5 10" id="KW-0863">Zinc-finger</keyword>
<evidence type="ECO:0000259" key="13">
    <source>
        <dbReference type="PROSITE" id="PS50158"/>
    </source>
</evidence>
<keyword evidence="8 11" id="KW-0238">DNA-binding</keyword>
<evidence type="ECO:0000313" key="17">
    <source>
        <dbReference type="EMBL" id="CAL5130708.1"/>
    </source>
</evidence>
<dbReference type="PANTHER" id="PTHR11390:SF21">
    <property type="entry name" value="DNA TOPOISOMERASE 3-ALPHA"/>
    <property type="match status" value="1"/>
</dbReference>
<dbReference type="InterPro" id="IPR006171">
    <property type="entry name" value="TOPRIM_dom"/>
</dbReference>
<dbReference type="Gene3D" id="2.70.20.10">
    <property type="entry name" value="Topoisomerase I, domain 3"/>
    <property type="match status" value="1"/>
</dbReference>
<evidence type="ECO:0000259" key="15">
    <source>
        <dbReference type="PROSITE" id="PS51999"/>
    </source>
</evidence>
<dbReference type="InterPro" id="IPR001878">
    <property type="entry name" value="Znf_CCHC"/>
</dbReference>
<dbReference type="InterPro" id="IPR013825">
    <property type="entry name" value="Topo_IA_cen_sub2"/>
</dbReference>
<dbReference type="Gene3D" id="3.40.50.140">
    <property type="match status" value="1"/>
</dbReference>
<protein>
    <recommendedName>
        <fullName evidence="3 11">DNA topoisomerase</fullName>
        <ecNumber evidence="3 11">5.6.2.1</ecNumber>
    </recommendedName>
</protein>
<dbReference type="InterPro" id="IPR010666">
    <property type="entry name" value="Znf_GRF"/>
</dbReference>
<dbReference type="InterPro" id="IPR013497">
    <property type="entry name" value="Topo_IA_cen"/>
</dbReference>
<evidence type="ECO:0000256" key="5">
    <source>
        <dbReference type="ARBA" id="ARBA00022771"/>
    </source>
</evidence>
<evidence type="ECO:0000256" key="6">
    <source>
        <dbReference type="ARBA" id="ARBA00022833"/>
    </source>
</evidence>